<organism evidence="9 10">
    <name type="scientific">Lagenidium giganteum</name>
    <dbReference type="NCBI Taxonomy" id="4803"/>
    <lineage>
        <taxon>Eukaryota</taxon>
        <taxon>Sar</taxon>
        <taxon>Stramenopiles</taxon>
        <taxon>Oomycota</taxon>
        <taxon>Peronosporomycetes</taxon>
        <taxon>Pythiales</taxon>
        <taxon>Pythiaceae</taxon>
    </lineage>
</organism>
<sequence>MAGTGSDPRRPSDVHSFVREKIDPATLPPDYYSIISLLFGMVSFSLKWKPFAWASFVFCAISFANLRAADVNTRQLSMSIMFATMSIVSAYALMRERELVEPVAGHVLPSKTRRATHVPTTASGNNNARPQSPTVSTPSALVQLAPLAKMSVEETQQRQMRSFVHNFLANERGDLLREIDLQQHALDTGMAVTDATLQEVVNAVPHARGFKLTGCAAITDAGIWALARQCTQLEAIHLAGCICVTELGLRLLAHNCQRLKTVDLSDCPQLTDTVLQTLAAGCWALETVVLQRCDHVTDAGLVKLAQCCKGLKHLDVSECQHVGEFGDKALVELGKCCPQLRVLDLYGCRHVRDLGVRAVARGCPLLTTLRLTGCRDVSSVAIRALASQCHGLKVLSLAGCVKTNSEDVAQLAKNCQQLERLDISGSPNIDVAGVAALAEHCSQLSYLSLAQCPRLNDAALQALHVLGQRSNSLTSLSLAGCPRITERGVDALTTACSNLVTLDLTNCDGIGRRFLQQLIVKLAFVEWATTFFGFQPLPNAAELCRQRDRRLLENRCAVKIQAAMRGCLARGGLWEARLRFVERHSLPKIQARIRGFLARKRFRAEQQHAREIRAAQLIAHHYRSLQLRRMLARAKRVRWIREHEEAAALIFQKMFRGHRDRQRVQRMRDARYRERQRQARVQAMLELAAIKVQRAYRGHLGRCDVAVRRAAREAQRLQLERETKAARFLQRAYRGHNGRKLRKKRLAELLELRRRHEGATRVQALYRGHRARRNVRVLRAEAGELRRINAAMTIQRHWRGVKDKHLAAVLIGLVKLRAREEDAARRIQVVYRSYASRGLAKALRLTLKAQQQRLKATLTLQRMVRGHLGRSNAEVQRELRKLYVQAKPLFDKEARLEALVDDQRDKVESLARKIAADTDEERALTIELEKTLQIKTKYHDSSRITGTPQRYLTQYLQVQLADQVRAKRVEMALDARTADALAMSYSDAQKQLRLVKRDLEPLTQGVMKNARTKRTKRLQDKVRRERYAATKIQKIFRGFRVRSAVKEGMNCWVELMDAATQRPYYYNTFTGVTRKHRPLAMDIFLDTLVPPMELPVLESEESSNENAGEATEPAATSGRASHWYEGYDEQLGKPYYFNSDSQVTQWVRPSSGGSYHTERETARRRKEWLQDQHGNLAALLAASTLRQTIGEWEERQHALSENVFFFHPTTHAVRASLSPRSAHPSQRDDRTNLMRTARSIRSARSMHWQFRYGYEYDNSGQLVQSHGPRPIWTEHVDPASGMHYYHSQLTDEYRWDKPADFAATYEELEHAPNASREWFKQQKEDDPERVSGRSGRRQRTLGKKWIELVDPETQYTYYYNEITGETRWSLSPRSARDDTDREDEIPLALFAQVKELREHAVPYSARDEHMRWLDEAIEEKNWKKVDAMIQQILLRERSQTVTEREMKPASSGGMTQPVIAEDASDDGDYDIALPSVRSQSSARAASARSVGDVAEQAAVDAVVEESNYELAPGWIPCEDDQGNTYYFYEITGETTWEKPVVKAGSNPSNPASQWQMAYDGDGRPYYYNAGTGESSWIDPTGR</sequence>
<keyword evidence="10" id="KW-1185">Reference proteome</keyword>
<dbReference type="InterPro" id="IPR032675">
    <property type="entry name" value="LRR_dom_sf"/>
</dbReference>
<dbReference type="InterPro" id="IPR001202">
    <property type="entry name" value="WW_dom"/>
</dbReference>
<evidence type="ECO:0000256" key="1">
    <source>
        <dbReference type="ARBA" id="ARBA00004370"/>
    </source>
</evidence>
<dbReference type="GO" id="GO:0005789">
    <property type="term" value="C:endoplasmic reticulum membrane"/>
    <property type="evidence" value="ECO:0007669"/>
    <property type="project" value="InterPro"/>
</dbReference>
<dbReference type="Pfam" id="PF25372">
    <property type="entry name" value="DUF7885"/>
    <property type="match status" value="2"/>
</dbReference>
<comment type="caution">
    <text evidence="9">The sequence shown here is derived from an EMBL/GenBank/DDBJ whole genome shotgun (WGS) entry which is preliminary data.</text>
</comment>
<dbReference type="SMART" id="SM00367">
    <property type="entry name" value="LRR_CC"/>
    <property type="match status" value="11"/>
</dbReference>
<dbReference type="Gene3D" id="1.20.5.190">
    <property type="match status" value="2"/>
</dbReference>
<dbReference type="CDD" id="cd00201">
    <property type="entry name" value="WW"/>
    <property type="match status" value="4"/>
</dbReference>
<dbReference type="PROSITE" id="PS01159">
    <property type="entry name" value="WW_DOMAIN_1"/>
    <property type="match status" value="3"/>
</dbReference>
<feature type="compositionally biased region" description="Polar residues" evidence="6">
    <location>
        <begin position="118"/>
        <end position="136"/>
    </location>
</feature>
<reference evidence="9" key="2">
    <citation type="journal article" date="2023" name="Microbiol Resour">
        <title>Decontamination and Annotation of the Draft Genome Sequence of the Oomycete Lagenidium giganteum ARSEF 373.</title>
        <authorList>
            <person name="Morgan W.R."/>
            <person name="Tartar A."/>
        </authorList>
    </citation>
    <scope>NUCLEOTIDE SEQUENCE</scope>
    <source>
        <strain evidence="9">ARSEF 373</strain>
    </source>
</reference>
<feature type="transmembrane region" description="Helical" evidence="7">
    <location>
        <begin position="76"/>
        <end position="94"/>
    </location>
</feature>
<keyword evidence="4 7" id="KW-0472">Membrane</keyword>
<comment type="subcellular location">
    <subcellularLocation>
        <location evidence="1">Membrane</location>
    </subcellularLocation>
</comment>
<dbReference type="EMBL" id="DAKRPA010000186">
    <property type="protein sequence ID" value="DAZ95864.1"/>
    <property type="molecule type" value="Genomic_DNA"/>
</dbReference>
<dbReference type="Proteomes" id="UP001146120">
    <property type="component" value="Unassembled WGS sequence"/>
</dbReference>
<dbReference type="SMART" id="SM00456">
    <property type="entry name" value="WW"/>
    <property type="match status" value="6"/>
</dbReference>
<dbReference type="InterPro" id="IPR036020">
    <property type="entry name" value="WW_dom_sf"/>
</dbReference>
<keyword evidence="3 7" id="KW-1133">Transmembrane helix</keyword>
<dbReference type="PROSITE" id="PS50096">
    <property type="entry name" value="IQ"/>
    <property type="match status" value="9"/>
</dbReference>
<evidence type="ECO:0000313" key="9">
    <source>
        <dbReference type="EMBL" id="DAZ95864.1"/>
    </source>
</evidence>
<feature type="region of interest" description="Disordered" evidence="6">
    <location>
        <begin position="116"/>
        <end position="136"/>
    </location>
</feature>
<dbReference type="InterPro" id="IPR005351">
    <property type="entry name" value="ASTER"/>
</dbReference>
<evidence type="ECO:0000256" key="4">
    <source>
        <dbReference type="ARBA" id="ARBA00023136"/>
    </source>
</evidence>
<gene>
    <name evidence="9" type="ORF">N0F65_009066</name>
</gene>
<proteinExistence type="predicted"/>
<evidence type="ECO:0000256" key="5">
    <source>
        <dbReference type="SAM" id="Coils"/>
    </source>
</evidence>
<dbReference type="InterPro" id="IPR057207">
    <property type="entry name" value="FBXL15_LRR"/>
</dbReference>
<feature type="region of interest" description="Disordered" evidence="6">
    <location>
        <begin position="1313"/>
        <end position="1336"/>
    </location>
</feature>
<dbReference type="Pfam" id="PF00612">
    <property type="entry name" value="IQ"/>
    <property type="match status" value="7"/>
</dbReference>
<feature type="domain" description="WW" evidence="8">
    <location>
        <begin position="1117"/>
        <end position="1151"/>
    </location>
</feature>
<dbReference type="SUPFAM" id="SSF51045">
    <property type="entry name" value="WW domain"/>
    <property type="match status" value="3"/>
</dbReference>
<dbReference type="GO" id="GO:0031146">
    <property type="term" value="P:SCF-dependent proteasomal ubiquitin-dependent protein catabolic process"/>
    <property type="evidence" value="ECO:0007669"/>
    <property type="project" value="TreeGrafter"/>
</dbReference>
<evidence type="ECO:0000259" key="8">
    <source>
        <dbReference type="PROSITE" id="PS50020"/>
    </source>
</evidence>
<dbReference type="CDD" id="cd23767">
    <property type="entry name" value="IQCD"/>
    <property type="match status" value="2"/>
</dbReference>
<reference evidence="9" key="1">
    <citation type="submission" date="2022-11" db="EMBL/GenBank/DDBJ databases">
        <authorList>
            <person name="Morgan W.R."/>
            <person name="Tartar A."/>
        </authorList>
    </citation>
    <scope>NUCLEOTIDE SEQUENCE</scope>
    <source>
        <strain evidence="9">ARSEF 373</strain>
    </source>
</reference>
<name>A0AAV2YTC8_9STRA</name>
<dbReference type="Gene3D" id="3.80.10.10">
    <property type="entry name" value="Ribonuclease Inhibitor"/>
    <property type="match status" value="3"/>
</dbReference>
<dbReference type="Gene3D" id="2.20.70.10">
    <property type="match status" value="4"/>
</dbReference>
<feature type="domain" description="WW" evidence="8">
    <location>
        <begin position="1508"/>
        <end position="1541"/>
    </location>
</feature>
<dbReference type="InterPro" id="IPR006553">
    <property type="entry name" value="Leu-rich_rpt_Cys-con_subtyp"/>
</dbReference>
<keyword evidence="5" id="KW-0175">Coiled coil</keyword>
<feature type="domain" description="WW" evidence="8">
    <location>
        <begin position="1548"/>
        <end position="1581"/>
    </location>
</feature>
<dbReference type="PANTHER" id="PTHR13318:SF247">
    <property type="entry name" value="GH16156P"/>
    <property type="match status" value="1"/>
</dbReference>
<dbReference type="InterPro" id="IPR000048">
    <property type="entry name" value="IQ_motif_EF-hand-BS"/>
</dbReference>
<dbReference type="PROSITE" id="PS50020">
    <property type="entry name" value="WW_DOMAIN_2"/>
    <property type="match status" value="4"/>
</dbReference>
<feature type="coiled-coil region" evidence="5">
    <location>
        <begin position="893"/>
        <end position="920"/>
    </location>
</feature>
<dbReference type="Pfam" id="PF03669">
    <property type="entry name" value="ASTER"/>
    <property type="match status" value="1"/>
</dbReference>
<dbReference type="Pfam" id="PF00397">
    <property type="entry name" value="WW"/>
    <property type="match status" value="3"/>
</dbReference>
<evidence type="ECO:0000256" key="7">
    <source>
        <dbReference type="SAM" id="Phobius"/>
    </source>
</evidence>
<evidence type="ECO:0000256" key="3">
    <source>
        <dbReference type="ARBA" id="ARBA00022989"/>
    </source>
</evidence>
<evidence type="ECO:0000256" key="6">
    <source>
        <dbReference type="SAM" id="MobiDB-lite"/>
    </source>
</evidence>
<feature type="region of interest" description="Disordered" evidence="6">
    <location>
        <begin position="1098"/>
        <end position="1119"/>
    </location>
</feature>
<dbReference type="GO" id="GO:0044183">
    <property type="term" value="F:protein folding chaperone"/>
    <property type="evidence" value="ECO:0007669"/>
    <property type="project" value="InterPro"/>
</dbReference>
<feature type="transmembrane region" description="Helical" evidence="7">
    <location>
        <begin position="51"/>
        <end position="69"/>
    </location>
</feature>
<dbReference type="PANTHER" id="PTHR13318">
    <property type="entry name" value="PARTNER OF PAIRED, ISOFORM B-RELATED"/>
    <property type="match status" value="1"/>
</dbReference>
<protein>
    <recommendedName>
        <fullName evidence="8">WW domain-containing protein</fullName>
    </recommendedName>
</protein>
<dbReference type="GO" id="GO:0019005">
    <property type="term" value="C:SCF ubiquitin ligase complex"/>
    <property type="evidence" value="ECO:0007669"/>
    <property type="project" value="TreeGrafter"/>
</dbReference>
<feature type="domain" description="WW" evidence="8">
    <location>
        <begin position="1339"/>
        <end position="1368"/>
    </location>
</feature>
<dbReference type="SUPFAM" id="SSF52047">
    <property type="entry name" value="RNI-like"/>
    <property type="match status" value="2"/>
</dbReference>
<feature type="compositionally biased region" description="Basic and acidic residues" evidence="6">
    <location>
        <begin position="1317"/>
        <end position="1331"/>
    </location>
</feature>
<dbReference type="GO" id="GO:0045048">
    <property type="term" value="P:protein insertion into ER membrane"/>
    <property type="evidence" value="ECO:0007669"/>
    <property type="project" value="InterPro"/>
</dbReference>
<evidence type="ECO:0000256" key="2">
    <source>
        <dbReference type="ARBA" id="ARBA00022692"/>
    </source>
</evidence>
<evidence type="ECO:0000313" key="10">
    <source>
        <dbReference type="Proteomes" id="UP001146120"/>
    </source>
</evidence>
<dbReference type="SMART" id="SM00015">
    <property type="entry name" value="IQ"/>
    <property type="match status" value="9"/>
</dbReference>
<accession>A0AAV2YTC8</accession>
<keyword evidence="2 7" id="KW-0812">Transmembrane</keyword>